<name>A0A645CHR1_9ZZZZ</name>
<gene>
    <name evidence="2" type="ORF">SDC9_123463</name>
</gene>
<sequence length="135" mass="15165">MNVLDVPEGTRFPEKIVEAAENMAAENIKMLSEVMEAFAGEDEKVICSAREHRRRVKRTRKEAVSKLNELLDCEKVCEAGRLKLFCTAILTLRHLSRVSDHVLNLAERVSFIATGISPLTLKRAQEKINSVAKDS</sequence>
<feature type="domain" description="PhoU" evidence="1">
    <location>
        <begin position="22"/>
        <end position="109"/>
    </location>
</feature>
<dbReference type="Pfam" id="PF01895">
    <property type="entry name" value="PhoU"/>
    <property type="match status" value="1"/>
</dbReference>
<dbReference type="Gene3D" id="1.20.58.220">
    <property type="entry name" value="Phosphate transport system protein phou homolog 2, domain 2"/>
    <property type="match status" value="1"/>
</dbReference>
<evidence type="ECO:0000313" key="2">
    <source>
        <dbReference type="EMBL" id="MPM76465.1"/>
    </source>
</evidence>
<dbReference type="EMBL" id="VSSQ01027298">
    <property type="protein sequence ID" value="MPM76465.1"/>
    <property type="molecule type" value="Genomic_DNA"/>
</dbReference>
<comment type="caution">
    <text evidence="2">The sequence shown here is derived from an EMBL/GenBank/DDBJ whole genome shotgun (WGS) entry which is preliminary data.</text>
</comment>
<dbReference type="AlphaFoldDB" id="A0A645CHR1"/>
<organism evidence="2">
    <name type="scientific">bioreactor metagenome</name>
    <dbReference type="NCBI Taxonomy" id="1076179"/>
    <lineage>
        <taxon>unclassified sequences</taxon>
        <taxon>metagenomes</taxon>
        <taxon>ecological metagenomes</taxon>
    </lineage>
</organism>
<dbReference type="InterPro" id="IPR038078">
    <property type="entry name" value="PhoU-like_sf"/>
</dbReference>
<accession>A0A645CHR1</accession>
<dbReference type="SUPFAM" id="SSF109755">
    <property type="entry name" value="PhoU-like"/>
    <property type="match status" value="1"/>
</dbReference>
<proteinExistence type="predicted"/>
<evidence type="ECO:0000259" key="1">
    <source>
        <dbReference type="Pfam" id="PF01895"/>
    </source>
</evidence>
<dbReference type="InterPro" id="IPR026022">
    <property type="entry name" value="PhoU_dom"/>
</dbReference>
<reference evidence="2" key="1">
    <citation type="submission" date="2019-08" db="EMBL/GenBank/DDBJ databases">
        <authorList>
            <person name="Kucharzyk K."/>
            <person name="Murdoch R.W."/>
            <person name="Higgins S."/>
            <person name="Loffler F."/>
        </authorList>
    </citation>
    <scope>NUCLEOTIDE SEQUENCE</scope>
</reference>
<protein>
    <recommendedName>
        <fullName evidence="1">PhoU domain-containing protein</fullName>
    </recommendedName>
</protein>